<dbReference type="GO" id="GO:0005886">
    <property type="term" value="C:plasma membrane"/>
    <property type="evidence" value="ECO:0007669"/>
    <property type="project" value="TreeGrafter"/>
</dbReference>
<reference evidence="3" key="1">
    <citation type="submission" date="2020-05" db="EMBL/GenBank/DDBJ databases">
        <authorList>
            <person name="Chiriac C."/>
            <person name="Salcher M."/>
            <person name="Ghai R."/>
            <person name="Kavagutti S V."/>
        </authorList>
    </citation>
    <scope>NUCLEOTIDE SEQUENCE</scope>
</reference>
<gene>
    <name evidence="3" type="ORF">UFOPK1506_00684</name>
</gene>
<feature type="transmembrane region" description="Helical" evidence="1">
    <location>
        <begin position="31"/>
        <end position="51"/>
    </location>
</feature>
<feature type="transmembrane region" description="Helical" evidence="1">
    <location>
        <begin position="268"/>
        <end position="286"/>
    </location>
</feature>
<feature type="transmembrane region" description="Helical" evidence="1">
    <location>
        <begin position="117"/>
        <end position="137"/>
    </location>
</feature>
<dbReference type="SMART" id="SM00267">
    <property type="entry name" value="GGDEF"/>
    <property type="match status" value="1"/>
</dbReference>
<feature type="domain" description="GGDEF" evidence="2">
    <location>
        <begin position="324"/>
        <end position="443"/>
    </location>
</feature>
<feature type="transmembrane region" description="Helical" evidence="1">
    <location>
        <begin position="149"/>
        <end position="171"/>
    </location>
</feature>
<dbReference type="Gene3D" id="3.30.70.270">
    <property type="match status" value="1"/>
</dbReference>
<dbReference type="NCBIfam" id="TIGR00254">
    <property type="entry name" value="GGDEF"/>
    <property type="match status" value="1"/>
</dbReference>
<dbReference type="GO" id="GO:1902201">
    <property type="term" value="P:negative regulation of bacterial-type flagellum-dependent cell motility"/>
    <property type="evidence" value="ECO:0007669"/>
    <property type="project" value="TreeGrafter"/>
</dbReference>
<accession>A0A6J6CUE7</accession>
<keyword evidence="1" id="KW-0472">Membrane</keyword>
<proteinExistence type="predicted"/>
<protein>
    <submittedName>
        <fullName evidence="3">Unannotated protein</fullName>
    </submittedName>
</protein>
<dbReference type="InterPro" id="IPR000160">
    <property type="entry name" value="GGDEF_dom"/>
</dbReference>
<dbReference type="SUPFAM" id="SSF55073">
    <property type="entry name" value="Nucleotide cyclase"/>
    <property type="match status" value="1"/>
</dbReference>
<dbReference type="GO" id="GO:0043709">
    <property type="term" value="P:cell adhesion involved in single-species biofilm formation"/>
    <property type="evidence" value="ECO:0007669"/>
    <property type="project" value="TreeGrafter"/>
</dbReference>
<evidence type="ECO:0000313" key="3">
    <source>
        <dbReference type="EMBL" id="CAB4554776.1"/>
    </source>
</evidence>
<name>A0A6J6CUE7_9ZZZZ</name>
<feature type="transmembrane region" description="Helical" evidence="1">
    <location>
        <begin position="86"/>
        <end position="105"/>
    </location>
</feature>
<feature type="transmembrane region" description="Helical" evidence="1">
    <location>
        <begin position="238"/>
        <end position="256"/>
    </location>
</feature>
<evidence type="ECO:0000259" key="2">
    <source>
        <dbReference type="PROSITE" id="PS50887"/>
    </source>
</evidence>
<dbReference type="EMBL" id="CAEZSV010000112">
    <property type="protein sequence ID" value="CAB4554776.1"/>
    <property type="molecule type" value="Genomic_DNA"/>
</dbReference>
<dbReference type="PROSITE" id="PS50887">
    <property type="entry name" value="GGDEF"/>
    <property type="match status" value="1"/>
</dbReference>
<dbReference type="InterPro" id="IPR043128">
    <property type="entry name" value="Rev_trsase/Diguanyl_cyclase"/>
</dbReference>
<dbReference type="CDD" id="cd01949">
    <property type="entry name" value="GGDEF"/>
    <property type="match status" value="1"/>
</dbReference>
<keyword evidence="1" id="KW-0812">Transmembrane</keyword>
<dbReference type="AlphaFoldDB" id="A0A6J6CUE7"/>
<organism evidence="3">
    <name type="scientific">freshwater metagenome</name>
    <dbReference type="NCBI Taxonomy" id="449393"/>
    <lineage>
        <taxon>unclassified sequences</taxon>
        <taxon>metagenomes</taxon>
        <taxon>ecological metagenomes</taxon>
    </lineage>
</organism>
<feature type="transmembrane region" description="Helical" evidence="1">
    <location>
        <begin position="56"/>
        <end position="74"/>
    </location>
</feature>
<dbReference type="Pfam" id="PF00990">
    <property type="entry name" value="GGDEF"/>
    <property type="match status" value="1"/>
</dbReference>
<feature type="transmembrane region" description="Helical" evidence="1">
    <location>
        <begin position="205"/>
        <end position="226"/>
    </location>
</feature>
<dbReference type="GO" id="GO:0052621">
    <property type="term" value="F:diguanylate cyclase activity"/>
    <property type="evidence" value="ECO:0007669"/>
    <property type="project" value="TreeGrafter"/>
</dbReference>
<dbReference type="InterPro" id="IPR050469">
    <property type="entry name" value="Diguanylate_Cyclase"/>
</dbReference>
<feature type="transmembrane region" description="Helical" evidence="1">
    <location>
        <begin position="178"/>
        <end position="199"/>
    </location>
</feature>
<dbReference type="PANTHER" id="PTHR45138:SF24">
    <property type="entry name" value="DIGUANYLATE CYCLASE DGCC-RELATED"/>
    <property type="match status" value="1"/>
</dbReference>
<sequence length="443" mass="48524">MPRRTQLARFTPFLAGLVHLVIAVAQPGSSFFWDILTYNALLVVTALWLLIKRERLIAIAIAAWTLGSIFSSIADSAVMTLSVAASLWGGAGYLMLYPLLFFYIVKSQQLKALTKSQILDSLIITLGLSALLTTLALSATSNARSSAEFFLLTLYPIGDLMLIASLTLIGIRSGTSREYFLLMSAIVLFTTSDVGYLWLFSNNQYAVGGIVDEGWLLALLLCATTPKLNQSRVREMNTYPPIFLALGLSLSILGWYSLHPNQNSELALIPSIITLLLAFTRMALALEEAEQGKIHKELSITDELTGLGNRREFLARLKNLPLDGSWSLLLLDLDNFKAINDVHGHSAGDQVLREVAHRFHAVLPASCYLARLGGDEFAVLVDLEIVSAPELAQRLHRALTTPIYCGDRALVLTTSVGIAEISTSNNPLEQADAQMYQAKRAAR</sequence>
<evidence type="ECO:0000256" key="1">
    <source>
        <dbReference type="SAM" id="Phobius"/>
    </source>
</evidence>
<keyword evidence="1" id="KW-1133">Transmembrane helix</keyword>
<feature type="transmembrane region" description="Helical" evidence="1">
    <location>
        <begin position="7"/>
        <end position="25"/>
    </location>
</feature>
<dbReference type="PANTHER" id="PTHR45138">
    <property type="entry name" value="REGULATORY COMPONENTS OF SENSORY TRANSDUCTION SYSTEM"/>
    <property type="match status" value="1"/>
</dbReference>
<dbReference type="InterPro" id="IPR029787">
    <property type="entry name" value="Nucleotide_cyclase"/>
</dbReference>